<dbReference type="AlphaFoldDB" id="A0A9D1TUR0"/>
<feature type="signal peptide" evidence="1">
    <location>
        <begin position="1"/>
        <end position="19"/>
    </location>
</feature>
<accession>A0A9D1TUR0</accession>
<reference evidence="2" key="2">
    <citation type="submission" date="2021-04" db="EMBL/GenBank/DDBJ databases">
        <authorList>
            <person name="Gilroy R."/>
        </authorList>
    </citation>
    <scope>NUCLEOTIDE SEQUENCE</scope>
    <source>
        <strain evidence="2">CHK160-9182</strain>
    </source>
</reference>
<organism evidence="2 3">
    <name type="scientific">Candidatus Ignatzschineria merdigallinarum</name>
    <dbReference type="NCBI Taxonomy" id="2838621"/>
    <lineage>
        <taxon>Bacteria</taxon>
        <taxon>Pseudomonadati</taxon>
        <taxon>Pseudomonadota</taxon>
        <taxon>Gammaproteobacteria</taxon>
        <taxon>Cardiobacteriales</taxon>
        <taxon>Ignatzschineriaceae</taxon>
        <taxon>Ignatzschineria</taxon>
    </lineage>
</organism>
<feature type="chain" id="PRO_5038810871" description="Lipid/polyisoprenoid-binding YceI-like domain-containing protein" evidence="1">
    <location>
        <begin position="20"/>
        <end position="175"/>
    </location>
</feature>
<gene>
    <name evidence="2" type="ORF">H9889_07125</name>
</gene>
<evidence type="ECO:0000256" key="1">
    <source>
        <dbReference type="SAM" id="SignalP"/>
    </source>
</evidence>
<proteinExistence type="predicted"/>
<evidence type="ECO:0008006" key="4">
    <source>
        <dbReference type="Google" id="ProtNLM"/>
    </source>
</evidence>
<sequence length="175" mass="19337">MMKKVFLGILFAGFSLANAQTDNADTSFTEIPFQQALKQSDYSYYVGSQVLDGTLYYEPDSLFGYRFEFDVATDDLNKIPRLVASAEDAQNSRFVLNKHFKMNPQQTARAAVYLGIKTDLNDPKFIEQGCSVVGPVKLQATAIGYFGPQNGDSYASIEALRILESGPFEVSCQAP</sequence>
<evidence type="ECO:0000313" key="2">
    <source>
        <dbReference type="EMBL" id="HIW07082.1"/>
    </source>
</evidence>
<protein>
    <recommendedName>
        <fullName evidence="4">Lipid/polyisoprenoid-binding YceI-like domain-containing protein</fullName>
    </recommendedName>
</protein>
<dbReference type="Proteomes" id="UP000823934">
    <property type="component" value="Unassembled WGS sequence"/>
</dbReference>
<reference evidence="2" key="1">
    <citation type="journal article" date="2021" name="PeerJ">
        <title>Extensive microbial diversity within the chicken gut microbiome revealed by metagenomics and culture.</title>
        <authorList>
            <person name="Gilroy R."/>
            <person name="Ravi A."/>
            <person name="Getino M."/>
            <person name="Pursley I."/>
            <person name="Horton D.L."/>
            <person name="Alikhan N.F."/>
            <person name="Baker D."/>
            <person name="Gharbi K."/>
            <person name="Hall N."/>
            <person name="Watson M."/>
            <person name="Adriaenssens E.M."/>
            <person name="Foster-Nyarko E."/>
            <person name="Jarju S."/>
            <person name="Secka A."/>
            <person name="Antonio M."/>
            <person name="Oren A."/>
            <person name="Chaudhuri R.R."/>
            <person name="La Ragione R."/>
            <person name="Hildebrand F."/>
            <person name="Pallen M.J."/>
        </authorList>
    </citation>
    <scope>NUCLEOTIDE SEQUENCE</scope>
    <source>
        <strain evidence="2">CHK160-9182</strain>
    </source>
</reference>
<name>A0A9D1TUR0_9GAMM</name>
<dbReference type="EMBL" id="DXHP01000160">
    <property type="protein sequence ID" value="HIW07082.1"/>
    <property type="molecule type" value="Genomic_DNA"/>
</dbReference>
<comment type="caution">
    <text evidence="2">The sequence shown here is derived from an EMBL/GenBank/DDBJ whole genome shotgun (WGS) entry which is preliminary data.</text>
</comment>
<evidence type="ECO:0000313" key="3">
    <source>
        <dbReference type="Proteomes" id="UP000823934"/>
    </source>
</evidence>
<keyword evidence="1" id="KW-0732">Signal</keyword>